<protein>
    <submittedName>
        <fullName evidence="2">Uncharacterized protein</fullName>
    </submittedName>
</protein>
<dbReference type="Proteomes" id="UP000585638">
    <property type="component" value="Unassembled WGS sequence"/>
</dbReference>
<evidence type="ECO:0000256" key="1">
    <source>
        <dbReference type="SAM" id="Phobius"/>
    </source>
</evidence>
<evidence type="ECO:0000313" key="3">
    <source>
        <dbReference type="Proteomes" id="UP000585638"/>
    </source>
</evidence>
<keyword evidence="1" id="KW-0812">Transmembrane</keyword>
<sequence>MELLQIAGLFVGGALVVSLPLLVMLRLLQDPSDRHDV</sequence>
<keyword evidence="1" id="KW-1133">Transmembrane helix</keyword>
<comment type="caution">
    <text evidence="2">The sequence shown here is derived from an EMBL/GenBank/DDBJ whole genome shotgun (WGS) entry which is preliminary data.</text>
</comment>
<keyword evidence="3" id="KW-1185">Reference proteome</keyword>
<accession>A0A7W9KIQ5</accession>
<dbReference type="EMBL" id="JACHIR010000001">
    <property type="protein sequence ID" value="MBB5892564.1"/>
    <property type="molecule type" value="Genomic_DNA"/>
</dbReference>
<evidence type="ECO:0000313" key="2">
    <source>
        <dbReference type="EMBL" id="MBB5892564.1"/>
    </source>
</evidence>
<name>A0A7W9KIQ5_9PSEU</name>
<feature type="transmembrane region" description="Helical" evidence="1">
    <location>
        <begin position="6"/>
        <end position="28"/>
    </location>
</feature>
<gene>
    <name evidence="2" type="ORF">BJ998_003760</name>
</gene>
<keyword evidence="1" id="KW-0472">Membrane</keyword>
<reference evidence="2 3" key="1">
    <citation type="submission" date="2020-08" db="EMBL/GenBank/DDBJ databases">
        <title>Sequencing the genomes of 1000 actinobacteria strains.</title>
        <authorList>
            <person name="Klenk H.-P."/>
        </authorList>
    </citation>
    <scope>NUCLEOTIDE SEQUENCE [LARGE SCALE GENOMIC DNA]</scope>
    <source>
        <strain evidence="2 3">DSM 43851</strain>
    </source>
</reference>
<proteinExistence type="predicted"/>
<dbReference type="AlphaFoldDB" id="A0A7W9KIQ5"/>
<organism evidence="2 3">
    <name type="scientific">Kutzneria kofuensis</name>
    <dbReference type="NCBI Taxonomy" id="103725"/>
    <lineage>
        <taxon>Bacteria</taxon>
        <taxon>Bacillati</taxon>
        <taxon>Actinomycetota</taxon>
        <taxon>Actinomycetes</taxon>
        <taxon>Pseudonocardiales</taxon>
        <taxon>Pseudonocardiaceae</taxon>
        <taxon>Kutzneria</taxon>
    </lineage>
</organism>